<dbReference type="Proteomes" id="UP001499947">
    <property type="component" value="Unassembled WGS sequence"/>
</dbReference>
<gene>
    <name evidence="2" type="ORF">GCM10009680_55500</name>
</gene>
<evidence type="ECO:0000259" key="1">
    <source>
        <dbReference type="Pfam" id="PF04230"/>
    </source>
</evidence>
<proteinExistence type="predicted"/>
<comment type="caution">
    <text evidence="2">The sequence shown here is derived from an EMBL/GenBank/DDBJ whole genome shotgun (WGS) entry which is preliminary data.</text>
</comment>
<sequence>MAIEHEAAKPGRVLLTGWFSFLDGEVTAGDALALRRVRACLDHLRIPYDVAWSPGYRPGALHLSEAAGHRYTHLVFLCGPAHGPQVEELHRSFPSCVRIAVGTSVIDGSAPAVTGFHHVLPRDAPGGVRPVRDLAAAAPTGPGAPVVGVVLTHGQGEYAGARRHPEVAATLTRWLAAKDCACLELTTRLDAHDWRLCTTAEQFESVVSRLDLVVTDRLHGLVLALRAGVPALAVDPVAGGAKVSAQARALSWPATLGAGQCVRAELDRWWSWCLGDGRNLAERRREEFLGARLHDTGDDGTAGLARVLSTVAWPEGRRERTSGARSGP</sequence>
<protein>
    <submittedName>
        <fullName evidence="2">Polysaccharide pyruvyl transferase family protein</fullName>
    </submittedName>
</protein>
<dbReference type="Pfam" id="PF04230">
    <property type="entry name" value="PS_pyruv_trans"/>
    <property type="match status" value="1"/>
</dbReference>
<evidence type="ECO:0000313" key="2">
    <source>
        <dbReference type="EMBL" id="GAA1707641.1"/>
    </source>
</evidence>
<keyword evidence="2" id="KW-0808">Transferase</keyword>
<reference evidence="3" key="1">
    <citation type="journal article" date="2019" name="Int. J. Syst. Evol. Microbiol.">
        <title>The Global Catalogue of Microorganisms (GCM) 10K type strain sequencing project: providing services to taxonomists for standard genome sequencing and annotation.</title>
        <authorList>
            <consortium name="The Broad Institute Genomics Platform"/>
            <consortium name="The Broad Institute Genome Sequencing Center for Infectious Disease"/>
            <person name="Wu L."/>
            <person name="Ma J."/>
        </authorList>
    </citation>
    <scope>NUCLEOTIDE SEQUENCE [LARGE SCALE GENOMIC DNA]</scope>
    <source>
        <strain evidence="3">JCM 13244</strain>
    </source>
</reference>
<dbReference type="GO" id="GO:0016740">
    <property type="term" value="F:transferase activity"/>
    <property type="evidence" value="ECO:0007669"/>
    <property type="project" value="UniProtKB-KW"/>
</dbReference>
<keyword evidence="3" id="KW-1185">Reference proteome</keyword>
<dbReference type="InterPro" id="IPR007345">
    <property type="entry name" value="Polysacch_pyruvyl_Trfase"/>
</dbReference>
<name>A0ABP4URJ6_9ACTN</name>
<accession>A0ABP4URJ6</accession>
<organism evidence="2 3">
    <name type="scientific">Streptomyces yatensis</name>
    <dbReference type="NCBI Taxonomy" id="155177"/>
    <lineage>
        <taxon>Bacteria</taxon>
        <taxon>Bacillati</taxon>
        <taxon>Actinomycetota</taxon>
        <taxon>Actinomycetes</taxon>
        <taxon>Kitasatosporales</taxon>
        <taxon>Streptomycetaceae</taxon>
        <taxon>Streptomyces</taxon>
        <taxon>Streptomyces violaceusniger group</taxon>
    </lineage>
</organism>
<dbReference type="RefSeq" id="WP_211122427.1">
    <property type="nucleotide sequence ID" value="NZ_BAAALR010000063.1"/>
</dbReference>
<evidence type="ECO:0000313" key="3">
    <source>
        <dbReference type="Proteomes" id="UP001499947"/>
    </source>
</evidence>
<dbReference type="EMBL" id="BAAALR010000063">
    <property type="protein sequence ID" value="GAA1707641.1"/>
    <property type="molecule type" value="Genomic_DNA"/>
</dbReference>
<feature type="domain" description="Polysaccharide pyruvyl transferase" evidence="1">
    <location>
        <begin position="198"/>
        <end position="235"/>
    </location>
</feature>